<sequence>MRVAASDPAAAIAEGARWALTDGGIEAELCLGLGYENSGDWDAAERAYMRAHGFAEAAGDTRGTGILANAGRMALRNGDPASARDRFGVVLADSSLSDSVRGNVLIERSQAHVALEDGDAAQADLVAAQALLPNDSSVWLLSATLARRQGDFDTAGDFIDRALELDQTDPANLLEAGNIAIGLNAYDIAQQAWSRAAAADPDGPSGQAAARNLERLAALLAEDPGVPVELPDQSPGIEETDPQG</sequence>
<evidence type="ECO:0000313" key="4">
    <source>
        <dbReference type="Proteomes" id="UP000256310"/>
    </source>
</evidence>
<reference evidence="3 4" key="1">
    <citation type="submission" date="2018-07" db="EMBL/GenBank/DDBJ databases">
        <title>Genomic Encyclopedia of Type Strains, Phase IV (KMG-IV): sequencing the most valuable type-strain genomes for metagenomic binning, comparative biology and taxonomic classification.</title>
        <authorList>
            <person name="Goeker M."/>
        </authorList>
    </citation>
    <scope>NUCLEOTIDE SEQUENCE [LARGE SCALE GENOMIC DNA]</scope>
    <source>
        <strain evidence="3 4">DSM 26725</strain>
    </source>
</reference>
<dbReference type="SUPFAM" id="SSF48452">
    <property type="entry name" value="TPR-like"/>
    <property type="match status" value="1"/>
</dbReference>
<dbReference type="AlphaFoldDB" id="A0A3D9FHB7"/>
<evidence type="ECO:0000256" key="2">
    <source>
        <dbReference type="SAM" id="MobiDB-lite"/>
    </source>
</evidence>
<dbReference type="Proteomes" id="UP000256310">
    <property type="component" value="Unassembled WGS sequence"/>
</dbReference>
<dbReference type="SMART" id="SM00028">
    <property type="entry name" value="TPR"/>
    <property type="match status" value="3"/>
</dbReference>
<name>A0A3D9FHB7_9SPHN</name>
<feature type="region of interest" description="Disordered" evidence="2">
    <location>
        <begin position="222"/>
        <end position="244"/>
    </location>
</feature>
<dbReference type="InterPro" id="IPR011990">
    <property type="entry name" value="TPR-like_helical_dom_sf"/>
</dbReference>
<dbReference type="InterPro" id="IPR019734">
    <property type="entry name" value="TPR_rpt"/>
</dbReference>
<accession>A0A3D9FHB7</accession>
<gene>
    <name evidence="3" type="ORF">DFR46_2212</name>
</gene>
<dbReference type="EMBL" id="QRDP01000004">
    <property type="protein sequence ID" value="RED17173.1"/>
    <property type="molecule type" value="Genomic_DNA"/>
</dbReference>
<keyword evidence="4" id="KW-1185">Reference proteome</keyword>
<evidence type="ECO:0000313" key="3">
    <source>
        <dbReference type="EMBL" id="RED17173.1"/>
    </source>
</evidence>
<comment type="caution">
    <text evidence="3">The sequence shown here is derived from an EMBL/GenBank/DDBJ whole genome shotgun (WGS) entry which is preliminary data.</text>
</comment>
<organism evidence="3 4">
    <name type="scientific">Parasphingopyxis lamellibrachiae</name>
    <dbReference type="NCBI Taxonomy" id="680125"/>
    <lineage>
        <taxon>Bacteria</taxon>
        <taxon>Pseudomonadati</taxon>
        <taxon>Pseudomonadota</taxon>
        <taxon>Alphaproteobacteria</taxon>
        <taxon>Sphingomonadales</taxon>
        <taxon>Sphingomonadaceae</taxon>
        <taxon>Parasphingopyxis</taxon>
    </lineage>
</organism>
<feature type="repeat" description="TPR" evidence="1">
    <location>
        <begin position="136"/>
        <end position="169"/>
    </location>
</feature>
<dbReference type="PROSITE" id="PS50005">
    <property type="entry name" value="TPR"/>
    <property type="match status" value="1"/>
</dbReference>
<dbReference type="Gene3D" id="1.25.40.10">
    <property type="entry name" value="Tetratricopeptide repeat domain"/>
    <property type="match status" value="1"/>
</dbReference>
<proteinExistence type="predicted"/>
<protein>
    <submittedName>
        <fullName evidence="3">Uncharacterized protein</fullName>
    </submittedName>
</protein>
<keyword evidence="1" id="KW-0802">TPR repeat</keyword>
<evidence type="ECO:0000256" key="1">
    <source>
        <dbReference type="PROSITE-ProRule" id="PRU00339"/>
    </source>
</evidence>